<protein>
    <recommendedName>
        <fullName evidence="4">VirK protein</fullName>
    </recommendedName>
</protein>
<organism evidence="2 3">
    <name type="scientific">Hymenobacter wooponensis</name>
    <dbReference type="NCBI Taxonomy" id="1525360"/>
    <lineage>
        <taxon>Bacteria</taxon>
        <taxon>Pseudomonadati</taxon>
        <taxon>Bacteroidota</taxon>
        <taxon>Cytophagia</taxon>
        <taxon>Cytophagales</taxon>
        <taxon>Hymenobacteraceae</taxon>
        <taxon>Hymenobacter</taxon>
    </lineage>
</organism>
<sequence length="152" mass="16617">MKKNIYLLAAGLTLSGISAFTTPAVDQGAEGSRIELLKLYQPPCTALTAQSVIKAKLAYRIADTVQAEYGFAVSIKFQSTRQGMTFSDGRVGEVTVKAKRDTLILSYPMAAIRHNALLKRPITCYFYLHRNTAPGRSTVIAKTGPVVFQECQ</sequence>
<comment type="caution">
    <text evidence="2">The sequence shown here is derived from an EMBL/GenBank/DDBJ whole genome shotgun (WGS) entry which is preliminary data.</text>
</comment>
<dbReference type="Proteomes" id="UP000298284">
    <property type="component" value="Unassembled WGS sequence"/>
</dbReference>
<keyword evidence="3" id="KW-1185">Reference proteome</keyword>
<accession>A0A4Z0MK83</accession>
<evidence type="ECO:0008006" key="4">
    <source>
        <dbReference type="Google" id="ProtNLM"/>
    </source>
</evidence>
<dbReference type="RefSeq" id="WP_135530408.1">
    <property type="nucleotide sequence ID" value="NZ_SRKZ01000003.1"/>
</dbReference>
<evidence type="ECO:0000313" key="2">
    <source>
        <dbReference type="EMBL" id="TGD80252.1"/>
    </source>
</evidence>
<evidence type="ECO:0000256" key="1">
    <source>
        <dbReference type="SAM" id="SignalP"/>
    </source>
</evidence>
<feature type="signal peptide" evidence="1">
    <location>
        <begin position="1"/>
        <end position="19"/>
    </location>
</feature>
<feature type="chain" id="PRO_5021429142" description="VirK protein" evidence="1">
    <location>
        <begin position="20"/>
        <end position="152"/>
    </location>
</feature>
<name>A0A4Z0MK83_9BACT</name>
<gene>
    <name evidence="2" type="ORF">EU557_10420</name>
</gene>
<dbReference type="EMBL" id="SRKZ01000003">
    <property type="protein sequence ID" value="TGD80252.1"/>
    <property type="molecule type" value="Genomic_DNA"/>
</dbReference>
<reference evidence="2 3" key="1">
    <citation type="submission" date="2019-04" db="EMBL/GenBank/DDBJ databases">
        <authorList>
            <person name="Feng G."/>
            <person name="Zhang J."/>
            <person name="Zhu H."/>
        </authorList>
    </citation>
    <scope>NUCLEOTIDE SEQUENCE [LARGE SCALE GENOMIC DNA]</scope>
    <source>
        <strain evidence="2 3">JCM 19491</strain>
    </source>
</reference>
<keyword evidence="1" id="KW-0732">Signal</keyword>
<proteinExistence type="predicted"/>
<dbReference type="OrthoDB" id="885168at2"/>
<dbReference type="AlphaFoldDB" id="A0A4Z0MK83"/>
<evidence type="ECO:0000313" key="3">
    <source>
        <dbReference type="Proteomes" id="UP000298284"/>
    </source>
</evidence>